<sequence length="180" mass="19771">MTTSPVGEPPPSPPLHQWLSQALFSGQTSAYSDAAQGFKVDIPIEFNQTMQGINTHWHGPMTDGIATTITVNAAPLPGVPADVVYNANLNAKKNDPAYTEIVPMRVKFGNSTAPALRFKEVNTDRATGTQKADEEIHRWHLLVFGNEKLYTWGFTGSFKAFEDNILPPVFEQAINSVNLM</sequence>
<comment type="caution">
    <text evidence="1">The sequence shown here is derived from an EMBL/GenBank/DDBJ whole genome shotgun (WGS) entry which is preliminary data.</text>
</comment>
<name>A0ABT6EWN7_9SYNE</name>
<reference evidence="1" key="2">
    <citation type="submission" date="2022-01" db="EMBL/GenBank/DDBJ databases">
        <authorList>
            <person name="Zivanovic Y."/>
            <person name="Moreira D."/>
            <person name="Lopez-Garcia P."/>
        </authorList>
    </citation>
    <scope>NUCLEOTIDE SEQUENCE</scope>
    <source>
        <strain evidence="1">G9</strain>
    </source>
</reference>
<dbReference type="Proteomes" id="UP001154265">
    <property type="component" value="Unassembled WGS sequence"/>
</dbReference>
<evidence type="ECO:0000313" key="2">
    <source>
        <dbReference type="Proteomes" id="UP001154265"/>
    </source>
</evidence>
<organism evidence="1 2">
    <name type="scientific">Candidatus Synechococcus calcipolaris G9</name>
    <dbReference type="NCBI Taxonomy" id="1497997"/>
    <lineage>
        <taxon>Bacteria</taxon>
        <taxon>Bacillati</taxon>
        <taxon>Cyanobacteriota</taxon>
        <taxon>Cyanophyceae</taxon>
        <taxon>Synechococcales</taxon>
        <taxon>Synechococcaceae</taxon>
        <taxon>Synechococcus</taxon>
    </lineage>
</organism>
<evidence type="ECO:0000313" key="1">
    <source>
        <dbReference type="EMBL" id="MDG2990176.1"/>
    </source>
</evidence>
<dbReference type="RefSeq" id="WP_277866091.1">
    <property type="nucleotide sequence ID" value="NZ_JAKKUT010000002.1"/>
</dbReference>
<dbReference type="EMBL" id="JAKKUT010000002">
    <property type="protein sequence ID" value="MDG2990176.1"/>
    <property type="molecule type" value="Genomic_DNA"/>
</dbReference>
<protein>
    <submittedName>
        <fullName evidence="1">Uncharacterized protein</fullName>
    </submittedName>
</protein>
<accession>A0ABT6EWN7</accession>
<gene>
    <name evidence="1" type="ORF">L3556_04380</name>
</gene>
<keyword evidence="2" id="KW-1185">Reference proteome</keyword>
<proteinExistence type="predicted"/>
<reference evidence="1" key="1">
    <citation type="journal article" date="2022" name="Genome Biol. Evol.">
        <title>A New Gene Family Diagnostic for Intracellular Biomineralization of Amorphous Ca Carbonates by Cyanobacteria.</title>
        <authorList>
            <person name="Benzerara K."/>
            <person name="Duprat E."/>
            <person name="Bitard-Feildel T."/>
            <person name="Caumes G."/>
            <person name="Cassier-Chauvat C."/>
            <person name="Chauvat F."/>
            <person name="Dezi M."/>
            <person name="Diop S.I."/>
            <person name="Gaschignard G."/>
            <person name="Gorgen S."/>
            <person name="Gugger M."/>
            <person name="Lopez-Garcia P."/>
            <person name="Millet M."/>
            <person name="Skouri-Panet F."/>
            <person name="Moreira D."/>
            <person name="Callebaut I."/>
        </authorList>
    </citation>
    <scope>NUCLEOTIDE SEQUENCE</scope>
    <source>
        <strain evidence="1">G9</strain>
    </source>
</reference>